<dbReference type="PhylomeDB" id="A7TKN7"/>
<feature type="region of interest" description="Disordered" evidence="11">
    <location>
        <begin position="437"/>
        <end position="458"/>
    </location>
</feature>
<dbReference type="KEGG" id="vpo:Kpol_1072p19"/>
<dbReference type="PANTHER" id="PTHR24346">
    <property type="entry name" value="MAP/MICROTUBULE AFFINITY-REGULATING KINASE"/>
    <property type="match status" value="1"/>
</dbReference>
<dbReference type="Proteomes" id="UP000000267">
    <property type="component" value="Unassembled WGS sequence"/>
</dbReference>
<reference evidence="13 14" key="1">
    <citation type="journal article" date="2007" name="Proc. Natl. Acad. Sci. U.S.A.">
        <title>Independent sorting-out of thousands of duplicated gene pairs in two yeast species descended from a whole-genome duplication.</title>
        <authorList>
            <person name="Scannell D.R."/>
            <person name="Frank A.C."/>
            <person name="Conant G.C."/>
            <person name="Byrne K.P."/>
            <person name="Woolfit M."/>
            <person name="Wolfe K.H."/>
        </authorList>
    </citation>
    <scope>NUCLEOTIDE SEQUENCE [LARGE SCALE GENOMIC DNA]</scope>
    <source>
        <strain evidence="14">ATCC 22028 / DSM 70294 / BCRC 21397 / CBS 2163 / NBRC 10782 / NRRL Y-8283 / UCD 57-17</strain>
    </source>
</reference>
<dbReference type="PANTHER" id="PTHR24346:SF110">
    <property type="entry name" value="NON-SPECIFIC SERINE_THREONINE PROTEIN KINASE"/>
    <property type="match status" value="1"/>
</dbReference>
<evidence type="ECO:0000313" key="14">
    <source>
        <dbReference type="Proteomes" id="UP000000267"/>
    </source>
</evidence>
<keyword evidence="2" id="KW-0723">Serine/threonine-protein kinase</keyword>
<evidence type="ECO:0000256" key="8">
    <source>
        <dbReference type="ARBA" id="ARBA00047899"/>
    </source>
</evidence>
<dbReference type="InterPro" id="IPR017441">
    <property type="entry name" value="Protein_kinase_ATP_BS"/>
</dbReference>
<feature type="region of interest" description="Disordered" evidence="11">
    <location>
        <begin position="490"/>
        <end position="543"/>
    </location>
</feature>
<dbReference type="PROSITE" id="PS50011">
    <property type="entry name" value="PROTEIN_KINASE_DOM"/>
    <property type="match status" value="1"/>
</dbReference>
<proteinExistence type="predicted"/>
<dbReference type="GO" id="GO:0004674">
    <property type="term" value="F:protein serine/threonine kinase activity"/>
    <property type="evidence" value="ECO:0007669"/>
    <property type="project" value="UniProtKB-KW"/>
</dbReference>
<dbReference type="InParanoid" id="A7TKN7"/>
<dbReference type="eggNOG" id="KOG0583">
    <property type="taxonomic scope" value="Eukaryota"/>
</dbReference>
<organism evidence="14">
    <name type="scientific">Vanderwaltozyma polyspora (strain ATCC 22028 / DSM 70294 / BCRC 21397 / CBS 2163 / NBRC 10782 / NRRL Y-8283 / UCD 57-17)</name>
    <name type="common">Kluyveromyces polysporus</name>
    <dbReference type="NCBI Taxonomy" id="436907"/>
    <lineage>
        <taxon>Eukaryota</taxon>
        <taxon>Fungi</taxon>
        <taxon>Dikarya</taxon>
        <taxon>Ascomycota</taxon>
        <taxon>Saccharomycotina</taxon>
        <taxon>Saccharomycetes</taxon>
        <taxon>Saccharomycetales</taxon>
        <taxon>Saccharomycetaceae</taxon>
        <taxon>Vanderwaltozyma</taxon>
    </lineage>
</organism>
<feature type="compositionally biased region" description="Polar residues" evidence="11">
    <location>
        <begin position="521"/>
        <end position="533"/>
    </location>
</feature>
<feature type="binding site" evidence="10">
    <location>
        <position position="68"/>
    </location>
    <ligand>
        <name>ATP</name>
        <dbReference type="ChEBI" id="CHEBI:30616"/>
    </ligand>
</feature>
<comment type="catalytic activity">
    <reaction evidence="8">
        <text>L-threonyl-[protein] + ATP = O-phospho-L-threonyl-[protein] + ADP + H(+)</text>
        <dbReference type="Rhea" id="RHEA:46608"/>
        <dbReference type="Rhea" id="RHEA-COMP:11060"/>
        <dbReference type="Rhea" id="RHEA-COMP:11605"/>
        <dbReference type="ChEBI" id="CHEBI:15378"/>
        <dbReference type="ChEBI" id="CHEBI:30013"/>
        <dbReference type="ChEBI" id="CHEBI:30616"/>
        <dbReference type="ChEBI" id="CHEBI:61977"/>
        <dbReference type="ChEBI" id="CHEBI:456216"/>
        <dbReference type="EC" id="2.7.11.1"/>
    </reaction>
</comment>
<dbReference type="EC" id="2.7.11.1" evidence="1"/>
<dbReference type="OMA" id="FYHRQFD"/>
<dbReference type="RefSeq" id="XP_001645007.1">
    <property type="nucleotide sequence ID" value="XM_001644957.1"/>
</dbReference>
<dbReference type="HOGENOM" id="CLU_011780_1_0_1"/>
<evidence type="ECO:0000256" key="11">
    <source>
        <dbReference type="SAM" id="MobiDB-lite"/>
    </source>
</evidence>
<name>A7TKN7_VANPO</name>
<evidence type="ECO:0000256" key="9">
    <source>
        <dbReference type="ARBA" id="ARBA00048679"/>
    </source>
</evidence>
<dbReference type="SMART" id="SM00220">
    <property type="entry name" value="S_TKc"/>
    <property type="match status" value="1"/>
</dbReference>
<protein>
    <recommendedName>
        <fullName evidence="1">non-specific serine/threonine protein kinase</fullName>
        <ecNumber evidence="1">2.7.11.1</ecNumber>
    </recommendedName>
</protein>
<feature type="compositionally biased region" description="Basic and acidic residues" evidence="11">
    <location>
        <begin position="496"/>
        <end position="519"/>
    </location>
</feature>
<dbReference type="EMBL" id="DS480409">
    <property type="protein sequence ID" value="EDO17149.1"/>
    <property type="molecule type" value="Genomic_DNA"/>
</dbReference>
<keyword evidence="14" id="KW-1185">Reference proteome</keyword>
<dbReference type="Gene3D" id="1.10.510.10">
    <property type="entry name" value="Transferase(Phosphotransferase) domain 1"/>
    <property type="match status" value="1"/>
</dbReference>
<gene>
    <name evidence="13" type="ORF">Kpol_1072p19</name>
</gene>
<feature type="region of interest" description="Disordered" evidence="11">
    <location>
        <begin position="818"/>
        <end position="896"/>
    </location>
</feature>
<feature type="compositionally biased region" description="Basic and acidic residues" evidence="11">
    <location>
        <begin position="818"/>
        <end position="830"/>
    </location>
</feature>
<dbReference type="GeneID" id="5545348"/>
<feature type="compositionally biased region" description="Polar residues" evidence="11">
    <location>
        <begin position="833"/>
        <end position="848"/>
    </location>
</feature>
<dbReference type="SUPFAM" id="SSF56112">
    <property type="entry name" value="Protein kinase-like (PK-like)"/>
    <property type="match status" value="1"/>
</dbReference>
<dbReference type="FunCoup" id="A7TKN7">
    <property type="interactions" value="245"/>
</dbReference>
<evidence type="ECO:0000256" key="6">
    <source>
        <dbReference type="ARBA" id="ARBA00022777"/>
    </source>
</evidence>
<dbReference type="CDD" id="cd14003">
    <property type="entry name" value="STKc_AMPK-like"/>
    <property type="match status" value="1"/>
</dbReference>
<keyword evidence="4" id="KW-0808">Transferase</keyword>
<dbReference type="Pfam" id="PF00069">
    <property type="entry name" value="Pkinase"/>
    <property type="match status" value="1"/>
</dbReference>
<dbReference type="GO" id="GO:0005524">
    <property type="term" value="F:ATP binding"/>
    <property type="evidence" value="ECO:0007669"/>
    <property type="project" value="UniProtKB-UniRule"/>
</dbReference>
<feature type="compositionally biased region" description="Polar residues" evidence="11">
    <location>
        <begin position="885"/>
        <end position="896"/>
    </location>
</feature>
<dbReference type="AlphaFoldDB" id="A7TKN7"/>
<evidence type="ECO:0000313" key="13">
    <source>
        <dbReference type="EMBL" id="EDO17149.1"/>
    </source>
</evidence>
<keyword evidence="5 10" id="KW-0547">Nucleotide-binding</keyword>
<evidence type="ECO:0000256" key="4">
    <source>
        <dbReference type="ARBA" id="ARBA00022679"/>
    </source>
</evidence>
<feature type="compositionally biased region" description="Acidic residues" evidence="11">
    <location>
        <begin position="875"/>
        <end position="884"/>
    </location>
</feature>
<dbReference type="InterPro" id="IPR011009">
    <property type="entry name" value="Kinase-like_dom_sf"/>
</dbReference>
<evidence type="ECO:0000256" key="10">
    <source>
        <dbReference type="PROSITE-ProRule" id="PRU10141"/>
    </source>
</evidence>
<dbReference type="GO" id="GO:0036464">
    <property type="term" value="C:cytoplasmic ribonucleoprotein granule"/>
    <property type="evidence" value="ECO:0007669"/>
    <property type="project" value="EnsemblFungi"/>
</dbReference>
<dbReference type="InterPro" id="IPR008271">
    <property type="entry name" value="Ser/Thr_kinase_AS"/>
</dbReference>
<accession>A7TKN7</accession>
<dbReference type="STRING" id="436907.A7TKN7"/>
<evidence type="ECO:0000256" key="5">
    <source>
        <dbReference type="ARBA" id="ARBA00022741"/>
    </source>
</evidence>
<evidence type="ECO:0000256" key="2">
    <source>
        <dbReference type="ARBA" id="ARBA00022527"/>
    </source>
</evidence>
<evidence type="ECO:0000256" key="1">
    <source>
        <dbReference type="ARBA" id="ARBA00012513"/>
    </source>
</evidence>
<feature type="domain" description="Protein kinase" evidence="12">
    <location>
        <begin position="39"/>
        <end position="285"/>
    </location>
</feature>
<evidence type="ECO:0000256" key="3">
    <source>
        <dbReference type="ARBA" id="ARBA00022553"/>
    </source>
</evidence>
<comment type="catalytic activity">
    <reaction evidence="9">
        <text>L-seryl-[protein] + ATP = O-phospho-L-seryl-[protein] + ADP + H(+)</text>
        <dbReference type="Rhea" id="RHEA:17989"/>
        <dbReference type="Rhea" id="RHEA-COMP:9863"/>
        <dbReference type="Rhea" id="RHEA-COMP:11604"/>
        <dbReference type="ChEBI" id="CHEBI:15378"/>
        <dbReference type="ChEBI" id="CHEBI:29999"/>
        <dbReference type="ChEBI" id="CHEBI:30616"/>
        <dbReference type="ChEBI" id="CHEBI:83421"/>
        <dbReference type="ChEBI" id="CHEBI:456216"/>
        <dbReference type="EC" id="2.7.11.1"/>
    </reaction>
</comment>
<feature type="compositionally biased region" description="Polar residues" evidence="11">
    <location>
        <begin position="438"/>
        <end position="457"/>
    </location>
</feature>
<keyword evidence="6" id="KW-0418">Kinase</keyword>
<keyword evidence="3" id="KW-0597">Phosphoprotein</keyword>
<keyword evidence="7 10" id="KW-0067">ATP-binding</keyword>
<dbReference type="InterPro" id="IPR000719">
    <property type="entry name" value="Prot_kinase_dom"/>
</dbReference>
<sequence>MKMQPSRAEQNQIKAIIGNSYNKLYSQLNSNELNEVGNYKILKQIGEGSFGKVYLALHKPTHKKVVLKSSDKTDPNVVREIFYHRQFDFPYITKLYEVIITETKVWMVIEYCPNKELYDYLLSKKRISLDESARIFAQIVGAVYYAHSLSCVHRDLKLENILLDKDNNAKLTDFGFTRDFSKNTQLETICGTTVYMAPELLRREKYDGYKIDIWALGILLYTIINGTMPFDEDDPKKTELKIISASPDYDNKYFNDDSIDLVNRLLSKDPSMRPTIEQILMHPFLASYGQDIMRTSDNILQSQKLGVLYFHSKVEHLLLKKLKKSGFDRQAIKSSVQKRKCDSLSSLWFLLLEEEKYRAEQRNSKFTTRNFSVKKVVDAVQPVVQPVIQPTTAIIDSHGEYIGATLVATISAPGIALNKGREQLTNVRKATVECIIDSTPNKSTPSPQLTLNSQSPSRLVHSKDNFFKKVSKFFKNKKLNTDAESFISQKNSSNIHDSHSSIHDRNSNESKKDENDRTLRPTISSRNNHQALNMESKKQENGVAEGTFMVNNKKKVEEPRLKKFKSATSSEFSYNDSTGNYDSESTNHAIHVSNDGVKLQNLKISSNIPPRPVLLSNLSEISNDTFNSDYSTDGNSSSIKIADTTQSFFPQGNGGLSQSSLAADKSIIHINKKIIRRELSFISSASSTSELSSRADSFYDLATASLPKAKESRKALRSSNKEMNSANFEAPRFWSPNSSYHRRNNMRRRSQKRGILQGTVNDTQPIIQEESSSVNDDYIQDVQSLPNSERLEMDGDDQESVTHSENFRPLVMKTSIKKEKSDKSDFDVRKTTQRSFSPDSNWSRTYSDLSDDLKPNKIMGTDEPLENGKPHIIDNESDDGDEESVQLSVNSDNFSD</sequence>
<evidence type="ECO:0000259" key="12">
    <source>
        <dbReference type="PROSITE" id="PS50011"/>
    </source>
</evidence>
<dbReference type="FunFam" id="1.10.510.10:FF:000650">
    <property type="entry name" value="Serine/threonine-protein kinase ppk16"/>
    <property type="match status" value="1"/>
</dbReference>
<dbReference type="PROSITE" id="PS00107">
    <property type="entry name" value="PROTEIN_KINASE_ATP"/>
    <property type="match status" value="1"/>
</dbReference>
<evidence type="ECO:0000256" key="7">
    <source>
        <dbReference type="ARBA" id="ARBA00022840"/>
    </source>
</evidence>
<dbReference type="PROSITE" id="PS00108">
    <property type="entry name" value="PROTEIN_KINASE_ST"/>
    <property type="match status" value="1"/>
</dbReference>
<dbReference type="OrthoDB" id="942095at2759"/>
<dbReference type="GO" id="GO:0035556">
    <property type="term" value="P:intracellular signal transduction"/>
    <property type="evidence" value="ECO:0007669"/>
    <property type="project" value="TreeGrafter"/>
</dbReference>